<dbReference type="AlphaFoldDB" id="A0A430BQC7"/>
<dbReference type="Pfam" id="PF24178">
    <property type="entry name" value="Subterisin"/>
    <property type="match status" value="1"/>
</dbReference>
<evidence type="ECO:0000313" key="1">
    <source>
        <dbReference type="EMBL" id="RSU54922.1"/>
    </source>
</evidence>
<dbReference type="EMBL" id="QRAL01000025">
    <property type="protein sequence ID" value="RSU54922.1"/>
    <property type="molecule type" value="Genomic_DNA"/>
</dbReference>
<evidence type="ECO:0000313" key="2">
    <source>
        <dbReference type="Proteomes" id="UP000287401"/>
    </source>
</evidence>
<organism evidence="1 2">
    <name type="scientific">Sphingobium yanoikuyae</name>
    <name type="common">Sphingomonas yanoikuyae</name>
    <dbReference type="NCBI Taxonomy" id="13690"/>
    <lineage>
        <taxon>Bacteria</taxon>
        <taxon>Pseudomonadati</taxon>
        <taxon>Pseudomonadota</taxon>
        <taxon>Alphaproteobacteria</taxon>
        <taxon>Sphingomonadales</taxon>
        <taxon>Sphingomonadaceae</taxon>
        <taxon>Sphingobium</taxon>
    </lineage>
</organism>
<dbReference type="InterPro" id="IPR049805">
    <property type="entry name" value="Lasso_benenodin"/>
</dbReference>
<comment type="caution">
    <text evidence="1">The sequence shown here is derived from an EMBL/GenBank/DDBJ whole genome shotgun (WGS) entry which is preliminary data.</text>
</comment>
<gene>
    <name evidence="1" type="ORF">DAH51_18980</name>
</gene>
<name>A0A430BQC7_SPHYA</name>
<proteinExistence type="predicted"/>
<accession>A0A430BQC7</accession>
<sequence length="44" mass="4577">MKTMDKHEDAVVDLGAASVKTQGVIGRGIDSLGLQEYATGIADD</sequence>
<reference evidence="1 2" key="1">
    <citation type="submission" date="2018-07" db="EMBL/GenBank/DDBJ databases">
        <title>Genomic and Epidemiologic Investigation of an Indolent Hospital Outbreak.</title>
        <authorList>
            <person name="Johnson R.C."/>
            <person name="Deming C."/>
            <person name="Conlan S."/>
            <person name="Zellmer C.J."/>
            <person name="Michelin A.V."/>
            <person name="Lee-Lin S."/>
            <person name="Thomas P.J."/>
            <person name="Park M."/>
            <person name="Weingarten R.A."/>
            <person name="Less J."/>
            <person name="Dekker J.P."/>
            <person name="Frank K.M."/>
            <person name="Musser K.A."/>
            <person name="Mcquiston J.R."/>
            <person name="Henderson D.K."/>
            <person name="Lau A.F."/>
            <person name="Palmore T.N."/>
            <person name="Segre J.A."/>
        </authorList>
    </citation>
    <scope>NUCLEOTIDE SEQUENCE [LARGE SCALE GENOMIC DNA]</scope>
    <source>
        <strain evidence="1 2">SK-NIH.Env6_1116</strain>
    </source>
</reference>
<dbReference type="Proteomes" id="UP000287401">
    <property type="component" value="Unassembled WGS sequence"/>
</dbReference>
<protein>
    <submittedName>
        <fullName evidence="1">Benenodin family lasso peptide</fullName>
    </submittedName>
</protein>
<dbReference type="NCBIfam" id="NF033522">
    <property type="entry name" value="lasso_benenodin"/>
    <property type="match status" value="1"/>
</dbReference>
<dbReference type="RefSeq" id="WP_125999350.1">
    <property type="nucleotide sequence ID" value="NZ_QRAL01000025.1"/>
</dbReference>